<keyword evidence="5" id="KW-1185">Reference proteome</keyword>
<protein>
    <recommendedName>
        <fullName evidence="6">Interferon alpha/beta receptor 2</fullName>
    </recommendedName>
</protein>
<dbReference type="Ensembl" id="ENSLLET00000013792.1">
    <property type="protein sequence ID" value="ENSLLEP00000013274.1"/>
    <property type="gene ID" value="ENSLLEG00000008384.1"/>
</dbReference>
<evidence type="ECO:0000313" key="4">
    <source>
        <dbReference type="Ensembl" id="ENSLLEP00000013274.1"/>
    </source>
</evidence>
<dbReference type="PANTHER" id="PTHR20859:SF84">
    <property type="entry name" value="INTERFERON ALPHA_BETA RECEPTOR 2"/>
    <property type="match status" value="1"/>
</dbReference>
<dbReference type="Gene3D" id="2.60.40.10">
    <property type="entry name" value="Immunoglobulins"/>
    <property type="match status" value="1"/>
</dbReference>
<dbReference type="InterPro" id="IPR015373">
    <property type="entry name" value="Interferon/interleukin_rcp_dom"/>
</dbReference>
<evidence type="ECO:0008006" key="6">
    <source>
        <dbReference type="Google" id="ProtNLM"/>
    </source>
</evidence>
<dbReference type="InterPro" id="IPR003961">
    <property type="entry name" value="FN3_dom"/>
</dbReference>
<dbReference type="GO" id="GO:0004896">
    <property type="term" value="F:cytokine receptor activity"/>
    <property type="evidence" value="ECO:0007669"/>
    <property type="project" value="TreeGrafter"/>
</dbReference>
<proteinExistence type="predicted"/>
<dbReference type="OrthoDB" id="8947665at2759"/>
<feature type="compositionally biased region" description="Acidic residues" evidence="1">
    <location>
        <begin position="361"/>
        <end position="373"/>
    </location>
</feature>
<feature type="region of interest" description="Disordered" evidence="1">
    <location>
        <begin position="350"/>
        <end position="392"/>
    </location>
</feature>
<feature type="region of interest" description="Disordered" evidence="1">
    <location>
        <begin position="194"/>
        <end position="220"/>
    </location>
</feature>
<dbReference type="GO" id="GO:0005886">
    <property type="term" value="C:plasma membrane"/>
    <property type="evidence" value="ECO:0007669"/>
    <property type="project" value="TreeGrafter"/>
</dbReference>
<evidence type="ECO:0000256" key="1">
    <source>
        <dbReference type="SAM" id="MobiDB-lite"/>
    </source>
</evidence>
<evidence type="ECO:0000259" key="3">
    <source>
        <dbReference type="Pfam" id="PF09294"/>
    </source>
</evidence>
<reference evidence="4" key="1">
    <citation type="submission" date="2025-08" db="UniProtKB">
        <authorList>
            <consortium name="Ensembl"/>
        </authorList>
    </citation>
    <scope>IDENTIFICATION</scope>
</reference>
<feature type="compositionally biased region" description="Basic and acidic residues" evidence="1">
    <location>
        <begin position="199"/>
        <end position="214"/>
    </location>
</feature>
<dbReference type="InterPro" id="IPR050650">
    <property type="entry name" value="Type-II_Cytokine-TF_Rcpt"/>
</dbReference>
<dbReference type="Pfam" id="PF09294">
    <property type="entry name" value="Interfer-bind"/>
    <property type="match status" value="1"/>
</dbReference>
<dbReference type="InterPro" id="IPR036116">
    <property type="entry name" value="FN3_sf"/>
</dbReference>
<organism evidence="4 5">
    <name type="scientific">Leptobrachium leishanense</name>
    <name type="common">Leishan spiny toad</name>
    <dbReference type="NCBI Taxonomy" id="445787"/>
    <lineage>
        <taxon>Eukaryota</taxon>
        <taxon>Metazoa</taxon>
        <taxon>Chordata</taxon>
        <taxon>Craniata</taxon>
        <taxon>Vertebrata</taxon>
        <taxon>Euteleostomi</taxon>
        <taxon>Amphibia</taxon>
        <taxon>Batrachia</taxon>
        <taxon>Anura</taxon>
        <taxon>Pelobatoidea</taxon>
        <taxon>Megophryidae</taxon>
        <taxon>Leptobrachium</taxon>
    </lineage>
</organism>
<dbReference type="GeneTree" id="ENSGT00510000048847"/>
<dbReference type="AlphaFoldDB" id="A0A8C5MHI6"/>
<reference evidence="4" key="2">
    <citation type="submission" date="2025-09" db="UniProtKB">
        <authorList>
            <consortium name="Ensembl"/>
        </authorList>
    </citation>
    <scope>IDENTIFICATION</scope>
</reference>
<feature type="domain" description="Interferon/interleukin receptor" evidence="3">
    <location>
        <begin position="114"/>
        <end position="174"/>
    </location>
</feature>
<dbReference type="PANTHER" id="PTHR20859">
    <property type="entry name" value="INTERFERON/INTERLEUKIN RECEPTOR"/>
    <property type="match status" value="1"/>
</dbReference>
<sequence length="392" mass="43017">NPVSESLPAWCFIPFSASSDLPPPRNVHLISENFRHVLTWENDNQGASVRYMHYSETRQWQPVPKCSNVTSQQCDLTEYFTELKGYYFGSVQSVGYNKTSEFSNAPIFHPIENTLLGPPIVHVTACNKCVNVSISPPISHIPSGDKNRTISMLDDNVYPIIEYTITVTTEKEKSVPQSRSMIYDNKDELCSPASIVRMENTEPKLDKESRDEKSGLGYAQRKKFLDSDQSTLSGVNNNALLYSTTSSSSGQGSGSSADTGTSRETAMLVDIGGSCSSDTEVPIGFEINPNLSLNTSGTFNINLNSVSVGDPENLWTGLRKEPPSEEVAEAMDNSQGPVLVVLASQGLPPFPNKVEASGLPECDDYNSEEELDSDCSQTSDSDEPFVSNYMRR</sequence>
<evidence type="ECO:0000259" key="2">
    <source>
        <dbReference type="Pfam" id="PF01108"/>
    </source>
</evidence>
<accession>A0A8C5MHI6</accession>
<evidence type="ECO:0000313" key="5">
    <source>
        <dbReference type="Proteomes" id="UP000694569"/>
    </source>
</evidence>
<dbReference type="InterPro" id="IPR013783">
    <property type="entry name" value="Ig-like_fold"/>
</dbReference>
<feature type="domain" description="Fibronectin type-III" evidence="2">
    <location>
        <begin position="16"/>
        <end position="101"/>
    </location>
</feature>
<dbReference type="Pfam" id="PF01108">
    <property type="entry name" value="Tissue_fac"/>
    <property type="match status" value="1"/>
</dbReference>
<name>A0A8C5MHI6_9ANUR</name>
<dbReference type="Proteomes" id="UP000694569">
    <property type="component" value="Unplaced"/>
</dbReference>
<dbReference type="SUPFAM" id="SSF49265">
    <property type="entry name" value="Fibronectin type III"/>
    <property type="match status" value="2"/>
</dbReference>